<dbReference type="RefSeq" id="XP_033691938.1">
    <property type="nucleotide sequence ID" value="XM_033832556.1"/>
</dbReference>
<evidence type="ECO:0000256" key="1">
    <source>
        <dbReference type="SAM" id="SignalP"/>
    </source>
</evidence>
<sequence>MRFTTLFAVFAVLVSSLAAALPAELQQAAPAQEKCGWGFYRRLPDREVGAGELEGRNTAALVDLWQNDRCFDLEDTVWKINIDNPRCGLCVFFADNNCMEAITWFGGPTHEIRIPDSKSFWRRPERPRILPSLLSAQHEV</sequence>
<feature type="signal peptide" evidence="1">
    <location>
        <begin position="1"/>
        <end position="19"/>
    </location>
</feature>
<dbReference type="EMBL" id="ML987189">
    <property type="protein sequence ID" value="KAF2256934.1"/>
    <property type="molecule type" value="Genomic_DNA"/>
</dbReference>
<dbReference type="Proteomes" id="UP000800094">
    <property type="component" value="Unassembled WGS sequence"/>
</dbReference>
<feature type="chain" id="PRO_5025521138" evidence="1">
    <location>
        <begin position="20"/>
        <end position="140"/>
    </location>
</feature>
<organism evidence="2 3">
    <name type="scientific">Trematosphaeria pertusa</name>
    <dbReference type="NCBI Taxonomy" id="390896"/>
    <lineage>
        <taxon>Eukaryota</taxon>
        <taxon>Fungi</taxon>
        <taxon>Dikarya</taxon>
        <taxon>Ascomycota</taxon>
        <taxon>Pezizomycotina</taxon>
        <taxon>Dothideomycetes</taxon>
        <taxon>Pleosporomycetidae</taxon>
        <taxon>Pleosporales</taxon>
        <taxon>Massarineae</taxon>
        <taxon>Trematosphaeriaceae</taxon>
        <taxon>Trematosphaeria</taxon>
    </lineage>
</organism>
<dbReference type="OrthoDB" id="3685541at2759"/>
<protein>
    <submittedName>
        <fullName evidence="2">Uncharacterized protein</fullName>
    </submittedName>
</protein>
<name>A0A6A6J293_9PLEO</name>
<dbReference type="GeneID" id="54585886"/>
<keyword evidence="1" id="KW-0732">Signal</keyword>
<evidence type="ECO:0000313" key="3">
    <source>
        <dbReference type="Proteomes" id="UP000800094"/>
    </source>
</evidence>
<evidence type="ECO:0000313" key="2">
    <source>
        <dbReference type="EMBL" id="KAF2256934.1"/>
    </source>
</evidence>
<reference evidence="2" key="1">
    <citation type="journal article" date="2020" name="Stud. Mycol.">
        <title>101 Dothideomycetes genomes: a test case for predicting lifestyles and emergence of pathogens.</title>
        <authorList>
            <person name="Haridas S."/>
            <person name="Albert R."/>
            <person name="Binder M."/>
            <person name="Bloem J."/>
            <person name="Labutti K."/>
            <person name="Salamov A."/>
            <person name="Andreopoulos B."/>
            <person name="Baker S."/>
            <person name="Barry K."/>
            <person name="Bills G."/>
            <person name="Bluhm B."/>
            <person name="Cannon C."/>
            <person name="Castanera R."/>
            <person name="Culley D."/>
            <person name="Daum C."/>
            <person name="Ezra D."/>
            <person name="Gonzalez J."/>
            <person name="Henrissat B."/>
            <person name="Kuo A."/>
            <person name="Liang C."/>
            <person name="Lipzen A."/>
            <person name="Lutzoni F."/>
            <person name="Magnuson J."/>
            <person name="Mondo S."/>
            <person name="Nolan M."/>
            <person name="Ohm R."/>
            <person name="Pangilinan J."/>
            <person name="Park H.-J."/>
            <person name="Ramirez L."/>
            <person name="Alfaro M."/>
            <person name="Sun H."/>
            <person name="Tritt A."/>
            <person name="Yoshinaga Y."/>
            <person name="Zwiers L.-H."/>
            <person name="Turgeon B."/>
            <person name="Goodwin S."/>
            <person name="Spatafora J."/>
            <person name="Crous P."/>
            <person name="Grigoriev I."/>
        </authorList>
    </citation>
    <scope>NUCLEOTIDE SEQUENCE</scope>
    <source>
        <strain evidence="2">CBS 122368</strain>
    </source>
</reference>
<keyword evidence="3" id="KW-1185">Reference proteome</keyword>
<accession>A0A6A6J293</accession>
<proteinExistence type="predicted"/>
<gene>
    <name evidence="2" type="ORF">BU26DRAFT_558366</name>
</gene>
<dbReference type="AlphaFoldDB" id="A0A6A6J293"/>